<reference evidence="2" key="3">
    <citation type="submission" date="2025-09" db="UniProtKB">
        <authorList>
            <consortium name="Ensembl"/>
        </authorList>
    </citation>
    <scope>IDENTIFICATION</scope>
</reference>
<dbReference type="InterPro" id="IPR051055">
    <property type="entry name" value="PIF1_helicase"/>
</dbReference>
<sequence>MLTRNIDVQSGLVNGSFGTLVRCISENDHVTKLGLRMDSHVSSEQNDDVVYIQREEDNLKQKGVVRRQFPIKLAFACTIHKVQGMSMQSAVVSLKNIFEPGMAYVAVSRVTSLGGLYIVDMDESKFYASQQITAALESMRQASPAEMMPLLQMRETLSRPDTLTIIHHNTEGLPAHINDIKSHHEMCLADILCLTETHLQGSFVADSLQLPGYNLFRRNRHLSYSNFPQIASRGGGGVAIYVRNHIQAREKQYLLNVTDLEFVALKLDAPVSAIIAAVYRPPNYDVTSFLANLSSLLDSLEILDCQPIIVCGDFNENLSSTAKKPILELFQTRGYAQLITASTTEKNTLLDLIFISQRDHCVQSGVLRTYYSYHDPVYCVLTFSNV</sequence>
<reference evidence="2" key="2">
    <citation type="submission" date="2025-08" db="UniProtKB">
        <authorList>
            <consortium name="Ensembl"/>
        </authorList>
    </citation>
    <scope>IDENTIFICATION</scope>
</reference>
<reference evidence="2" key="1">
    <citation type="submission" date="2019-06" db="EMBL/GenBank/DDBJ databases">
        <authorList>
            <consortium name="Wellcome Sanger Institute Data Sharing"/>
        </authorList>
    </citation>
    <scope>NUCLEOTIDE SEQUENCE [LARGE SCALE GENOMIC DNA]</scope>
</reference>
<organism evidence="2 3">
    <name type="scientific">Salarias fasciatus</name>
    <name type="common">Jewelled blenny</name>
    <name type="synonym">Blennius fasciatus</name>
    <dbReference type="NCBI Taxonomy" id="181472"/>
    <lineage>
        <taxon>Eukaryota</taxon>
        <taxon>Metazoa</taxon>
        <taxon>Chordata</taxon>
        <taxon>Craniata</taxon>
        <taxon>Vertebrata</taxon>
        <taxon>Euteleostomi</taxon>
        <taxon>Actinopterygii</taxon>
        <taxon>Neopterygii</taxon>
        <taxon>Teleostei</taxon>
        <taxon>Neoteleostei</taxon>
        <taxon>Acanthomorphata</taxon>
        <taxon>Ovalentaria</taxon>
        <taxon>Blenniimorphae</taxon>
        <taxon>Blenniiformes</taxon>
        <taxon>Blennioidei</taxon>
        <taxon>Blenniidae</taxon>
        <taxon>Salariinae</taxon>
        <taxon>Salarias</taxon>
    </lineage>
</organism>
<dbReference type="InterPro" id="IPR036691">
    <property type="entry name" value="Endo/exonu/phosph_ase_sf"/>
</dbReference>
<dbReference type="Gene3D" id="3.60.10.10">
    <property type="entry name" value="Endonuclease/exonuclease/phosphatase"/>
    <property type="match status" value="1"/>
</dbReference>
<dbReference type="SUPFAM" id="SSF56219">
    <property type="entry name" value="DNase I-like"/>
    <property type="match status" value="1"/>
</dbReference>
<proteinExistence type="predicted"/>
<dbReference type="Gene3D" id="3.40.50.300">
    <property type="entry name" value="P-loop containing nucleotide triphosphate hydrolases"/>
    <property type="match status" value="1"/>
</dbReference>
<dbReference type="Proteomes" id="UP000472267">
    <property type="component" value="Chromosome 14"/>
</dbReference>
<dbReference type="InterPro" id="IPR005135">
    <property type="entry name" value="Endo/exonuclease/phosphatase"/>
</dbReference>
<dbReference type="Pfam" id="PF03372">
    <property type="entry name" value="Exo_endo_phos"/>
    <property type="match status" value="1"/>
</dbReference>
<keyword evidence="3" id="KW-1185">Reference proteome</keyword>
<feature type="domain" description="Endonuclease/exonuclease/phosphatase" evidence="1">
    <location>
        <begin position="180"/>
        <end position="365"/>
    </location>
</feature>
<dbReference type="PANTHER" id="PTHR47642:SF5">
    <property type="entry name" value="ATP-DEPENDENT DNA HELICASE"/>
    <property type="match status" value="1"/>
</dbReference>
<dbReference type="InterPro" id="IPR027417">
    <property type="entry name" value="P-loop_NTPase"/>
</dbReference>
<dbReference type="PANTHER" id="PTHR47642">
    <property type="entry name" value="ATP-DEPENDENT DNA HELICASE"/>
    <property type="match status" value="1"/>
</dbReference>
<name>A0A672HJK1_SALFA</name>
<evidence type="ECO:0000313" key="3">
    <source>
        <dbReference type="Proteomes" id="UP000472267"/>
    </source>
</evidence>
<dbReference type="Ensembl" id="ENSSFAT00005030189.1">
    <property type="protein sequence ID" value="ENSSFAP00005029119.1"/>
    <property type="gene ID" value="ENSSFAG00005014812.1"/>
</dbReference>
<dbReference type="GO" id="GO:0003824">
    <property type="term" value="F:catalytic activity"/>
    <property type="evidence" value="ECO:0007669"/>
    <property type="project" value="InterPro"/>
</dbReference>
<protein>
    <recommendedName>
        <fullName evidence="1">Endonuclease/exonuclease/phosphatase domain-containing protein</fullName>
    </recommendedName>
</protein>
<evidence type="ECO:0000313" key="2">
    <source>
        <dbReference type="Ensembl" id="ENSSFAP00005029119.1"/>
    </source>
</evidence>
<accession>A0A672HJK1</accession>
<dbReference type="InParanoid" id="A0A672HJK1"/>
<dbReference type="CDD" id="cd18809">
    <property type="entry name" value="SF1_C_RecD"/>
    <property type="match status" value="1"/>
</dbReference>
<dbReference type="OMA" id="NIQVHEK"/>
<dbReference type="AlphaFoldDB" id="A0A672HJK1"/>
<dbReference type="SUPFAM" id="SSF52540">
    <property type="entry name" value="P-loop containing nucleoside triphosphate hydrolases"/>
    <property type="match status" value="1"/>
</dbReference>
<evidence type="ECO:0000259" key="1">
    <source>
        <dbReference type="Pfam" id="PF03372"/>
    </source>
</evidence>